<dbReference type="EMBL" id="DS113368">
    <property type="protein sequence ID" value="EAY08895.1"/>
    <property type="molecule type" value="Genomic_DNA"/>
</dbReference>
<reference evidence="2" key="2">
    <citation type="journal article" date="2007" name="Science">
        <title>Draft genome sequence of the sexually transmitted pathogen Trichomonas vaginalis.</title>
        <authorList>
            <person name="Carlton J.M."/>
            <person name="Hirt R.P."/>
            <person name="Silva J.C."/>
            <person name="Delcher A.L."/>
            <person name="Schatz M."/>
            <person name="Zhao Q."/>
            <person name="Wortman J.R."/>
            <person name="Bidwell S.L."/>
            <person name="Alsmark U.C.M."/>
            <person name="Besteiro S."/>
            <person name="Sicheritz-Ponten T."/>
            <person name="Noel C.J."/>
            <person name="Dacks J.B."/>
            <person name="Foster P.G."/>
            <person name="Simillion C."/>
            <person name="Van de Peer Y."/>
            <person name="Miranda-Saavedra D."/>
            <person name="Barton G.J."/>
            <person name="Westrop G.D."/>
            <person name="Mueller S."/>
            <person name="Dessi D."/>
            <person name="Fiori P.L."/>
            <person name="Ren Q."/>
            <person name="Paulsen I."/>
            <person name="Zhang H."/>
            <person name="Bastida-Corcuera F.D."/>
            <person name="Simoes-Barbosa A."/>
            <person name="Brown M.T."/>
            <person name="Hayes R.D."/>
            <person name="Mukherjee M."/>
            <person name="Okumura C.Y."/>
            <person name="Schneider R."/>
            <person name="Smith A.J."/>
            <person name="Vanacova S."/>
            <person name="Villalvazo M."/>
            <person name="Haas B.J."/>
            <person name="Pertea M."/>
            <person name="Feldblyum T.V."/>
            <person name="Utterback T.R."/>
            <person name="Shu C.L."/>
            <person name="Osoegawa K."/>
            <person name="de Jong P.J."/>
            <person name="Hrdy I."/>
            <person name="Horvathova L."/>
            <person name="Zubacova Z."/>
            <person name="Dolezal P."/>
            <person name="Malik S.B."/>
            <person name="Logsdon J.M. Jr."/>
            <person name="Henze K."/>
            <person name="Gupta A."/>
            <person name="Wang C.C."/>
            <person name="Dunne R.L."/>
            <person name="Upcroft J.A."/>
            <person name="Upcroft P."/>
            <person name="White O."/>
            <person name="Salzberg S.L."/>
            <person name="Tang P."/>
            <person name="Chiu C.-H."/>
            <person name="Lee Y.-S."/>
            <person name="Embley T.M."/>
            <person name="Coombs G.H."/>
            <person name="Mottram J.C."/>
            <person name="Tachezy J."/>
            <person name="Fraser-Liggett C.M."/>
            <person name="Johnson P.J."/>
        </authorList>
    </citation>
    <scope>NUCLEOTIDE SEQUENCE [LARGE SCALE GENOMIC DNA]</scope>
    <source>
        <strain evidence="2">G3</strain>
    </source>
</reference>
<dbReference type="VEuPathDB" id="TrichDB:TVAG_464430"/>
<dbReference type="InParanoid" id="A2EEI8"/>
<sequence>MNFCAKVCFVGPEGSGKTQLCHRIRGGDTMDYNLFPKTNGVRYSEIQRTIHNRNITLSLWDIGSSSNSHLECYIKSSDIVILTFPVEHIEKLEELDNLIYMISKYSSCPLITVVGHYRYFNDQQISIPMDNVATGFQFATSHGYPYMLVVDQEQLSIDSITLAILEQIETNYLEPK</sequence>
<dbReference type="OrthoDB" id="14717at2759"/>
<keyword evidence="1" id="KW-0547">Nucleotide-binding</keyword>
<evidence type="ECO:0000313" key="3">
    <source>
        <dbReference type="Proteomes" id="UP000001542"/>
    </source>
</evidence>
<dbReference type="PANTHER" id="PTHR47978">
    <property type="match status" value="1"/>
</dbReference>
<evidence type="ECO:0000313" key="2">
    <source>
        <dbReference type="EMBL" id="EAY08895.1"/>
    </source>
</evidence>
<gene>
    <name evidence="2" type="ORF">TVAG_464430</name>
</gene>
<dbReference type="VEuPathDB" id="TrichDB:TVAGG3_1054680"/>
<dbReference type="SMR" id="A2EEI8"/>
<name>A2EEI8_TRIV3</name>
<dbReference type="SUPFAM" id="SSF52540">
    <property type="entry name" value="P-loop containing nucleoside triphosphate hydrolases"/>
    <property type="match status" value="1"/>
</dbReference>
<dbReference type="InterPro" id="IPR027417">
    <property type="entry name" value="P-loop_NTPase"/>
</dbReference>
<organism evidence="2 3">
    <name type="scientific">Trichomonas vaginalis (strain ATCC PRA-98 / G3)</name>
    <dbReference type="NCBI Taxonomy" id="412133"/>
    <lineage>
        <taxon>Eukaryota</taxon>
        <taxon>Metamonada</taxon>
        <taxon>Parabasalia</taxon>
        <taxon>Trichomonadida</taxon>
        <taxon>Trichomonadidae</taxon>
        <taxon>Trichomonas</taxon>
    </lineage>
</organism>
<dbReference type="GO" id="GO:0000166">
    <property type="term" value="F:nucleotide binding"/>
    <property type="evidence" value="ECO:0007669"/>
    <property type="project" value="UniProtKB-KW"/>
</dbReference>
<dbReference type="STRING" id="5722.A2EEI8"/>
<evidence type="ECO:0000256" key="1">
    <source>
        <dbReference type="ARBA" id="ARBA00022741"/>
    </source>
</evidence>
<dbReference type="Pfam" id="PF08477">
    <property type="entry name" value="Roc"/>
    <property type="match status" value="1"/>
</dbReference>
<keyword evidence="3" id="KW-1185">Reference proteome</keyword>
<evidence type="ECO:0008006" key="4">
    <source>
        <dbReference type="Google" id="ProtNLM"/>
    </source>
</evidence>
<dbReference type="Gene3D" id="3.40.50.300">
    <property type="entry name" value="P-loop containing nucleotide triphosphate hydrolases"/>
    <property type="match status" value="1"/>
</dbReference>
<dbReference type="Proteomes" id="UP000001542">
    <property type="component" value="Unassembled WGS sequence"/>
</dbReference>
<dbReference type="RefSeq" id="XP_001321118.1">
    <property type="nucleotide sequence ID" value="XM_001321083.1"/>
</dbReference>
<dbReference type="KEGG" id="tva:4766806"/>
<dbReference type="AlphaFoldDB" id="A2EEI8"/>
<reference evidence="2" key="1">
    <citation type="submission" date="2006-10" db="EMBL/GenBank/DDBJ databases">
        <authorList>
            <person name="Amadeo P."/>
            <person name="Zhao Q."/>
            <person name="Wortman J."/>
            <person name="Fraser-Liggett C."/>
            <person name="Carlton J."/>
        </authorList>
    </citation>
    <scope>NUCLEOTIDE SEQUENCE</scope>
    <source>
        <strain evidence="2">G3</strain>
    </source>
</reference>
<accession>A2EEI8</accession>
<protein>
    <recommendedName>
        <fullName evidence="4">Small GTP-binding protein</fullName>
    </recommendedName>
</protein>
<proteinExistence type="predicted"/>